<keyword evidence="3" id="KW-1185">Reference proteome</keyword>
<feature type="transmembrane region" description="Helical" evidence="1">
    <location>
        <begin position="196"/>
        <end position="218"/>
    </location>
</feature>
<dbReference type="EMBL" id="MVAB01000001">
    <property type="protein sequence ID" value="OPF88789.1"/>
    <property type="molecule type" value="Genomic_DNA"/>
</dbReference>
<comment type="caution">
    <text evidence="2">The sequence shown here is derived from an EMBL/GenBank/DDBJ whole genome shotgun (WGS) entry which is preliminary data.</text>
</comment>
<dbReference type="InterPro" id="IPR050250">
    <property type="entry name" value="Macrolide_Exporter_MacB"/>
</dbReference>
<organism evidence="2 3">
    <name type="scientific">Vagococcus martis</name>
    <dbReference type="NCBI Taxonomy" id="1768210"/>
    <lineage>
        <taxon>Bacteria</taxon>
        <taxon>Bacillati</taxon>
        <taxon>Bacillota</taxon>
        <taxon>Bacilli</taxon>
        <taxon>Lactobacillales</taxon>
        <taxon>Enterococcaceae</taxon>
        <taxon>Vagococcus</taxon>
    </lineage>
</organism>
<keyword evidence="1" id="KW-1133">Transmembrane helix</keyword>
<proteinExistence type="predicted"/>
<dbReference type="AlphaFoldDB" id="A0A1V4DK34"/>
<dbReference type="PANTHER" id="PTHR30572:SF9">
    <property type="entry name" value="ABC TRANSPORTER PERMEASE PROTEIN"/>
    <property type="match status" value="1"/>
</dbReference>
<feature type="transmembrane region" description="Helical" evidence="1">
    <location>
        <begin position="238"/>
        <end position="262"/>
    </location>
</feature>
<keyword evidence="1" id="KW-0812">Transmembrane</keyword>
<sequence>MMGNIQESGMPDGYKTPTQYLFGVDNFNQVDSFKNGYASLVEGEAPYKSTKKNPVVISKKLAETNNLKIGDTYKINGGYSSSKPVDCTIVGLFDYLEPKKQTDSNPMNFVDPMEKEVNKIYTTTKVAEDTIKLDDPSKHQMNYDFIKLKLTSSDKIDTIISKIKKEFNYDWTYTKFISDKDQISNMTASIDQLSNIANIVILLGTITTLIILFLFMLFSFKDRIFEFGLLSSLGESSVGIMIQAILESTIILFISFSIAVGVSQPIANTVGNQILSNTVEQAKENSNTNNNQINNGQMIVQPNMIEEEEKEPIDSISIKTLKSNTILISLGIIFAILLIATTVPLLMLLRKDPKTILLRTE</sequence>
<dbReference type="GO" id="GO:0005886">
    <property type="term" value="C:plasma membrane"/>
    <property type="evidence" value="ECO:0007669"/>
    <property type="project" value="TreeGrafter"/>
</dbReference>
<dbReference type="Proteomes" id="UP000189970">
    <property type="component" value="Unassembled WGS sequence"/>
</dbReference>
<evidence type="ECO:0000256" key="1">
    <source>
        <dbReference type="SAM" id="Phobius"/>
    </source>
</evidence>
<feature type="transmembrane region" description="Helical" evidence="1">
    <location>
        <begin position="326"/>
        <end position="349"/>
    </location>
</feature>
<reference evidence="2 3" key="1">
    <citation type="submission" date="2017-02" db="EMBL/GenBank/DDBJ databases">
        <title>Vagococcus cremeus sp. nov., isolated from the small intestine of a marten, Martes flavigula.</title>
        <authorList>
            <person name="Tak E.J."/>
            <person name="Bae J.-W."/>
        </authorList>
    </citation>
    <scope>NUCLEOTIDE SEQUENCE [LARGE SCALE GENOMIC DNA]</scope>
    <source>
        <strain evidence="2 3">D7T301</strain>
    </source>
</reference>
<dbReference type="GO" id="GO:0022857">
    <property type="term" value="F:transmembrane transporter activity"/>
    <property type="evidence" value="ECO:0007669"/>
    <property type="project" value="TreeGrafter"/>
</dbReference>
<evidence type="ECO:0000313" key="2">
    <source>
        <dbReference type="EMBL" id="OPF88789.1"/>
    </source>
</evidence>
<protein>
    <submittedName>
        <fullName evidence="2">Uncharacterized protein</fullName>
    </submittedName>
</protein>
<name>A0A1V4DK34_9ENTE</name>
<dbReference type="PANTHER" id="PTHR30572">
    <property type="entry name" value="MEMBRANE COMPONENT OF TRANSPORTER-RELATED"/>
    <property type="match status" value="1"/>
</dbReference>
<gene>
    <name evidence="2" type="ORF">BW731_11720</name>
</gene>
<evidence type="ECO:0000313" key="3">
    <source>
        <dbReference type="Proteomes" id="UP000189970"/>
    </source>
</evidence>
<accession>A0A1V4DK34</accession>
<keyword evidence="1" id="KW-0472">Membrane</keyword>